<dbReference type="AlphaFoldDB" id="A0A0B7BJ53"/>
<accession>A0A0B7BJ53</accession>
<proteinExistence type="predicted"/>
<sequence length="51" mass="5546">MNLDIVSAPGMSLQIDFCLKACLSVSPPYRRDAQHLITVQIQSSPASSLRS</sequence>
<dbReference type="EMBL" id="HACG01046063">
    <property type="protein sequence ID" value="CEK92928.1"/>
    <property type="molecule type" value="Transcribed_RNA"/>
</dbReference>
<reference evidence="1" key="1">
    <citation type="submission" date="2014-12" db="EMBL/GenBank/DDBJ databases">
        <title>Insight into the proteome of Arion vulgaris.</title>
        <authorList>
            <person name="Aradska J."/>
            <person name="Bulat T."/>
            <person name="Smidak R."/>
            <person name="Sarate P."/>
            <person name="Gangsoo J."/>
            <person name="Sialana F."/>
            <person name="Bilban M."/>
            <person name="Lubec G."/>
        </authorList>
    </citation>
    <scope>NUCLEOTIDE SEQUENCE</scope>
    <source>
        <tissue evidence="1">Skin</tissue>
    </source>
</reference>
<protein>
    <submittedName>
        <fullName evidence="1">Uncharacterized protein</fullName>
    </submittedName>
</protein>
<feature type="non-terminal residue" evidence="1">
    <location>
        <position position="51"/>
    </location>
</feature>
<name>A0A0B7BJ53_9EUPU</name>
<organism evidence="1">
    <name type="scientific">Arion vulgaris</name>
    <dbReference type="NCBI Taxonomy" id="1028688"/>
    <lineage>
        <taxon>Eukaryota</taxon>
        <taxon>Metazoa</taxon>
        <taxon>Spiralia</taxon>
        <taxon>Lophotrochozoa</taxon>
        <taxon>Mollusca</taxon>
        <taxon>Gastropoda</taxon>
        <taxon>Heterobranchia</taxon>
        <taxon>Euthyneura</taxon>
        <taxon>Panpulmonata</taxon>
        <taxon>Eupulmonata</taxon>
        <taxon>Stylommatophora</taxon>
        <taxon>Helicina</taxon>
        <taxon>Arionoidea</taxon>
        <taxon>Arionidae</taxon>
        <taxon>Arion</taxon>
    </lineage>
</organism>
<gene>
    <name evidence="1" type="primary">ORF190988</name>
</gene>
<evidence type="ECO:0000313" key="1">
    <source>
        <dbReference type="EMBL" id="CEK92928.1"/>
    </source>
</evidence>